<evidence type="ECO:0000256" key="1">
    <source>
        <dbReference type="ARBA" id="ARBA00022574"/>
    </source>
</evidence>
<dbReference type="Pfam" id="PF00400">
    <property type="entry name" value="WD40"/>
    <property type="match status" value="5"/>
</dbReference>
<sequence>MDNTLASTTTPHALVDQPSHRSFPSSLELKTHIATCLHLSNTRLIVAADSPTIDVYDLHTGQLQGQLNGHASGVWALACKGDVLVTGSTDATVRVWDLKEMKEICTLRGHTLTVRCLGISQAPGNGGVGEGDLFGTLIVSGSRDGDARVWQLTEAGAGVGGDSVSTTTSDIGQADVRSLYVLKGHTRAIRAMEVDGRICITGSYDSTIRVWDIVKVYSLAYDPQRKHCASGSMDNTVKIWDVRTGECLHTLRGHTKLVGLLEMSSEYLVSAGADSGLLIWDTSTYKLGHTLDMGGAAVTCLAQDDGRLVTGTQDGVSLWDLKTGKTIHVAGLTEVQGVQSAWQVTLNGEVLVAAVSRGGELVFEVLNLHSEWWAGGV</sequence>
<gene>
    <name evidence="4" type="ORF">MKK02DRAFT_45737</name>
</gene>
<dbReference type="SUPFAM" id="SSF50978">
    <property type="entry name" value="WD40 repeat-like"/>
    <property type="match status" value="1"/>
</dbReference>
<dbReference type="GO" id="GO:0051301">
    <property type="term" value="P:cell division"/>
    <property type="evidence" value="ECO:0007669"/>
    <property type="project" value="UniProtKB-KW"/>
</dbReference>
<proteinExistence type="predicted"/>
<comment type="caution">
    <text evidence="4">The sequence shown here is derived from an EMBL/GenBank/DDBJ whole genome shotgun (WGS) entry which is preliminary data.</text>
</comment>
<dbReference type="RefSeq" id="XP_052946804.1">
    <property type="nucleotide sequence ID" value="XM_053093586.1"/>
</dbReference>
<dbReference type="CDD" id="cd00200">
    <property type="entry name" value="WD40"/>
    <property type="match status" value="1"/>
</dbReference>
<dbReference type="InterPro" id="IPR015943">
    <property type="entry name" value="WD40/YVTN_repeat-like_dom_sf"/>
</dbReference>
<keyword evidence="4" id="KW-0132">Cell division</keyword>
<dbReference type="EMBL" id="JAKWFO010000005">
    <property type="protein sequence ID" value="KAI9637027.1"/>
    <property type="molecule type" value="Genomic_DNA"/>
</dbReference>
<dbReference type="InterPro" id="IPR020472">
    <property type="entry name" value="WD40_PAC1"/>
</dbReference>
<dbReference type="GeneID" id="77732791"/>
<keyword evidence="1 3" id="KW-0853">WD repeat</keyword>
<organism evidence="4 5">
    <name type="scientific">Dioszegia hungarica</name>
    <dbReference type="NCBI Taxonomy" id="4972"/>
    <lineage>
        <taxon>Eukaryota</taxon>
        <taxon>Fungi</taxon>
        <taxon>Dikarya</taxon>
        <taxon>Basidiomycota</taxon>
        <taxon>Agaricomycotina</taxon>
        <taxon>Tremellomycetes</taxon>
        <taxon>Tremellales</taxon>
        <taxon>Bulleribasidiaceae</taxon>
        <taxon>Dioszegia</taxon>
    </lineage>
</organism>
<keyword evidence="2" id="KW-0677">Repeat</keyword>
<keyword evidence="4" id="KW-0131">Cell cycle</keyword>
<dbReference type="PROSITE" id="PS50294">
    <property type="entry name" value="WD_REPEATS_REGION"/>
    <property type="match status" value="3"/>
</dbReference>
<dbReference type="InterPro" id="IPR019775">
    <property type="entry name" value="WD40_repeat_CS"/>
</dbReference>
<dbReference type="PANTHER" id="PTHR22847">
    <property type="entry name" value="WD40 REPEAT PROTEIN"/>
    <property type="match status" value="1"/>
</dbReference>
<dbReference type="SMART" id="SM00320">
    <property type="entry name" value="WD40"/>
    <property type="match status" value="6"/>
</dbReference>
<feature type="repeat" description="WD" evidence="3">
    <location>
        <begin position="67"/>
        <end position="106"/>
    </location>
</feature>
<name>A0AA38HB73_9TREE</name>
<reference evidence="4" key="1">
    <citation type="journal article" date="2022" name="G3 (Bethesda)">
        <title>High quality genome of the basidiomycete yeast Dioszegia hungarica PDD-24b-2 isolated from cloud water.</title>
        <authorList>
            <person name="Jarrige D."/>
            <person name="Haridas S."/>
            <person name="Bleykasten-Grosshans C."/>
            <person name="Joly M."/>
            <person name="Nadalig T."/>
            <person name="Sancelme M."/>
            <person name="Vuilleumier S."/>
            <person name="Grigoriev I.V."/>
            <person name="Amato P."/>
            <person name="Bringel F."/>
        </authorList>
    </citation>
    <scope>NUCLEOTIDE SEQUENCE</scope>
    <source>
        <strain evidence="4">PDD-24b-2</strain>
    </source>
</reference>
<dbReference type="PANTHER" id="PTHR22847:SF637">
    <property type="entry name" value="WD REPEAT DOMAIN 5B"/>
    <property type="match status" value="1"/>
</dbReference>
<evidence type="ECO:0000256" key="3">
    <source>
        <dbReference type="PROSITE-ProRule" id="PRU00221"/>
    </source>
</evidence>
<dbReference type="PRINTS" id="PR00320">
    <property type="entry name" value="GPROTEINBRPT"/>
</dbReference>
<dbReference type="PROSITE" id="PS50082">
    <property type="entry name" value="WD_REPEATS_2"/>
    <property type="match status" value="4"/>
</dbReference>
<dbReference type="Gene3D" id="2.130.10.10">
    <property type="entry name" value="YVTN repeat-like/Quinoprotein amine dehydrogenase"/>
    <property type="match status" value="1"/>
</dbReference>
<evidence type="ECO:0000256" key="2">
    <source>
        <dbReference type="ARBA" id="ARBA00022737"/>
    </source>
</evidence>
<feature type="repeat" description="WD" evidence="3">
    <location>
        <begin position="182"/>
        <end position="213"/>
    </location>
</feature>
<keyword evidence="5" id="KW-1185">Reference proteome</keyword>
<feature type="repeat" description="WD" evidence="3">
    <location>
        <begin position="216"/>
        <end position="250"/>
    </location>
</feature>
<feature type="repeat" description="WD" evidence="3">
    <location>
        <begin position="251"/>
        <end position="290"/>
    </location>
</feature>
<dbReference type="PROSITE" id="PS00678">
    <property type="entry name" value="WD_REPEATS_1"/>
    <property type="match status" value="4"/>
</dbReference>
<dbReference type="GO" id="GO:1990234">
    <property type="term" value="C:transferase complex"/>
    <property type="evidence" value="ECO:0007669"/>
    <property type="project" value="UniProtKB-ARBA"/>
</dbReference>
<dbReference type="InterPro" id="IPR036322">
    <property type="entry name" value="WD40_repeat_dom_sf"/>
</dbReference>
<dbReference type="Proteomes" id="UP001164286">
    <property type="component" value="Unassembled WGS sequence"/>
</dbReference>
<evidence type="ECO:0000313" key="4">
    <source>
        <dbReference type="EMBL" id="KAI9637027.1"/>
    </source>
</evidence>
<dbReference type="AlphaFoldDB" id="A0AA38HB73"/>
<evidence type="ECO:0000313" key="5">
    <source>
        <dbReference type="Proteomes" id="UP001164286"/>
    </source>
</evidence>
<dbReference type="InterPro" id="IPR001680">
    <property type="entry name" value="WD40_rpt"/>
</dbReference>
<protein>
    <submittedName>
        <fullName evidence="4">Cell division control protein 4</fullName>
    </submittedName>
</protein>
<accession>A0AA38HB73</accession>